<feature type="region of interest" description="Disordered" evidence="1">
    <location>
        <begin position="1"/>
        <end position="42"/>
    </location>
</feature>
<proteinExistence type="predicted"/>
<name>A0AAD9FJG3_DISEL</name>
<accession>A0AAD9FJG3</accession>
<dbReference type="AlphaFoldDB" id="A0AAD9FJG3"/>
<dbReference type="Proteomes" id="UP001228049">
    <property type="component" value="Unassembled WGS sequence"/>
</dbReference>
<keyword evidence="3" id="KW-1185">Reference proteome</keyword>
<organism evidence="2 3">
    <name type="scientific">Dissostichus eleginoides</name>
    <name type="common">Patagonian toothfish</name>
    <name type="synonym">Dissostichus amissus</name>
    <dbReference type="NCBI Taxonomy" id="100907"/>
    <lineage>
        <taxon>Eukaryota</taxon>
        <taxon>Metazoa</taxon>
        <taxon>Chordata</taxon>
        <taxon>Craniata</taxon>
        <taxon>Vertebrata</taxon>
        <taxon>Euteleostomi</taxon>
        <taxon>Actinopterygii</taxon>
        <taxon>Neopterygii</taxon>
        <taxon>Teleostei</taxon>
        <taxon>Neoteleostei</taxon>
        <taxon>Acanthomorphata</taxon>
        <taxon>Eupercaria</taxon>
        <taxon>Perciformes</taxon>
        <taxon>Notothenioidei</taxon>
        <taxon>Nototheniidae</taxon>
        <taxon>Dissostichus</taxon>
    </lineage>
</organism>
<gene>
    <name evidence="2" type="ORF">KUDE01_003937</name>
</gene>
<sequence>MNTFPVTAGLGPGAPSMGSARYRSLPPSLPPSSSTAGVHSSPVLSIHTQGAAGERAPPTPERNVPKFWNLKPWRGYLTFGSLEP</sequence>
<comment type="caution">
    <text evidence="2">The sequence shown here is derived from an EMBL/GenBank/DDBJ whole genome shotgun (WGS) entry which is preliminary data.</text>
</comment>
<feature type="non-terminal residue" evidence="2">
    <location>
        <position position="84"/>
    </location>
</feature>
<evidence type="ECO:0000256" key="1">
    <source>
        <dbReference type="SAM" id="MobiDB-lite"/>
    </source>
</evidence>
<evidence type="ECO:0000313" key="3">
    <source>
        <dbReference type="Proteomes" id="UP001228049"/>
    </source>
</evidence>
<protein>
    <submittedName>
        <fullName evidence="2">Unconventional myosin-If</fullName>
    </submittedName>
</protein>
<dbReference type="EMBL" id="JASDAP010000006">
    <property type="protein sequence ID" value="KAK1900965.1"/>
    <property type="molecule type" value="Genomic_DNA"/>
</dbReference>
<reference evidence="2" key="1">
    <citation type="submission" date="2023-04" db="EMBL/GenBank/DDBJ databases">
        <title>Chromosome-level genome of Chaenocephalus aceratus.</title>
        <authorList>
            <person name="Park H."/>
        </authorList>
    </citation>
    <scope>NUCLEOTIDE SEQUENCE</scope>
    <source>
        <strain evidence="2">DE</strain>
        <tissue evidence="2">Muscle</tissue>
    </source>
</reference>
<evidence type="ECO:0000313" key="2">
    <source>
        <dbReference type="EMBL" id="KAK1900965.1"/>
    </source>
</evidence>